<dbReference type="HOGENOM" id="CLU_2942786_0_0_1"/>
<reference evidence="3" key="2">
    <citation type="submission" date="2015-01" db="EMBL/GenBank/DDBJ databases">
        <title>Evolutionary Origins and Diversification of the Mycorrhizal Mutualists.</title>
        <authorList>
            <consortium name="DOE Joint Genome Institute"/>
            <consortium name="Mycorrhizal Genomics Consortium"/>
            <person name="Kohler A."/>
            <person name="Kuo A."/>
            <person name="Nagy L.G."/>
            <person name="Floudas D."/>
            <person name="Copeland A."/>
            <person name="Barry K.W."/>
            <person name="Cichocki N."/>
            <person name="Veneault-Fourrey C."/>
            <person name="LaButti K."/>
            <person name="Lindquist E.A."/>
            <person name="Lipzen A."/>
            <person name="Lundell T."/>
            <person name="Morin E."/>
            <person name="Murat C."/>
            <person name="Riley R."/>
            <person name="Ohm R."/>
            <person name="Sun H."/>
            <person name="Tunlid A."/>
            <person name="Henrissat B."/>
            <person name="Grigoriev I.V."/>
            <person name="Hibbett D.S."/>
            <person name="Martin F."/>
        </authorList>
    </citation>
    <scope>NUCLEOTIDE SEQUENCE [LARGE SCALE GENOMIC DNA]</scope>
    <source>
        <strain evidence="3">Marx 270</strain>
    </source>
</reference>
<evidence type="ECO:0000313" key="2">
    <source>
        <dbReference type="EMBL" id="KIN98328.1"/>
    </source>
</evidence>
<evidence type="ECO:0000256" key="1">
    <source>
        <dbReference type="SAM" id="MobiDB-lite"/>
    </source>
</evidence>
<dbReference type="AlphaFoldDB" id="A0A0C3NSX5"/>
<accession>A0A0C3NSX5</accession>
<reference evidence="2 3" key="1">
    <citation type="submission" date="2014-04" db="EMBL/GenBank/DDBJ databases">
        <authorList>
            <consortium name="DOE Joint Genome Institute"/>
            <person name="Kuo A."/>
            <person name="Kohler A."/>
            <person name="Costa M.D."/>
            <person name="Nagy L.G."/>
            <person name="Floudas D."/>
            <person name="Copeland A."/>
            <person name="Barry K.W."/>
            <person name="Cichocki N."/>
            <person name="Veneault-Fourrey C."/>
            <person name="LaButti K."/>
            <person name="Lindquist E.A."/>
            <person name="Lipzen A."/>
            <person name="Lundell T."/>
            <person name="Morin E."/>
            <person name="Murat C."/>
            <person name="Sun H."/>
            <person name="Tunlid A."/>
            <person name="Henrissat B."/>
            <person name="Grigoriev I.V."/>
            <person name="Hibbett D.S."/>
            <person name="Martin F."/>
            <person name="Nordberg H.P."/>
            <person name="Cantor M.N."/>
            <person name="Hua S.X."/>
        </authorList>
    </citation>
    <scope>NUCLEOTIDE SEQUENCE [LARGE SCALE GENOMIC DNA]</scope>
    <source>
        <strain evidence="2 3">Marx 270</strain>
    </source>
</reference>
<feature type="region of interest" description="Disordered" evidence="1">
    <location>
        <begin position="1"/>
        <end position="24"/>
    </location>
</feature>
<dbReference type="Proteomes" id="UP000054217">
    <property type="component" value="Unassembled WGS sequence"/>
</dbReference>
<dbReference type="InParanoid" id="A0A0C3NSX5"/>
<sequence>MPAERLKEPSVNQDSVLSPHLDEEPNGLRTATIVIFSPALDQLGSLCRLLPTSSLAEGCS</sequence>
<gene>
    <name evidence="2" type="ORF">M404DRAFT_1005463</name>
</gene>
<protein>
    <submittedName>
        <fullName evidence="2">Uncharacterized protein</fullName>
    </submittedName>
</protein>
<keyword evidence="3" id="KW-1185">Reference proteome</keyword>
<organism evidence="2 3">
    <name type="scientific">Pisolithus tinctorius Marx 270</name>
    <dbReference type="NCBI Taxonomy" id="870435"/>
    <lineage>
        <taxon>Eukaryota</taxon>
        <taxon>Fungi</taxon>
        <taxon>Dikarya</taxon>
        <taxon>Basidiomycota</taxon>
        <taxon>Agaricomycotina</taxon>
        <taxon>Agaricomycetes</taxon>
        <taxon>Agaricomycetidae</taxon>
        <taxon>Boletales</taxon>
        <taxon>Sclerodermatineae</taxon>
        <taxon>Pisolithaceae</taxon>
        <taxon>Pisolithus</taxon>
    </lineage>
</organism>
<dbReference type="EMBL" id="KN832017">
    <property type="protein sequence ID" value="KIN98328.1"/>
    <property type="molecule type" value="Genomic_DNA"/>
</dbReference>
<name>A0A0C3NSX5_PISTI</name>
<proteinExistence type="predicted"/>
<evidence type="ECO:0000313" key="3">
    <source>
        <dbReference type="Proteomes" id="UP000054217"/>
    </source>
</evidence>